<reference evidence="2 3" key="1">
    <citation type="submission" date="2017-04" db="EMBL/GenBank/DDBJ databases">
        <title>The genome sequence of Weissella cibaria isolated from wild Drosophila.</title>
        <authorList>
            <person name="Ricks N.J."/>
            <person name="Carroll C."/>
            <person name="Walters A."/>
            <person name="Newell P.D."/>
            <person name="Chaston J.M."/>
        </authorList>
    </citation>
    <scope>NUCLEOTIDE SEQUENCE [LARGE SCALE GENOMIC DNA]</scope>
    <source>
        <strain evidence="2 3">DmW_103</strain>
    </source>
</reference>
<protein>
    <submittedName>
        <fullName evidence="2">Uncharacterized protein</fullName>
    </submittedName>
</protein>
<feature type="transmembrane region" description="Helical" evidence="1">
    <location>
        <begin position="43"/>
        <end position="61"/>
    </location>
</feature>
<dbReference type="RefSeq" id="WP_085639690.1">
    <property type="nucleotide sequence ID" value="NZ_NDXJ01000015.1"/>
</dbReference>
<organism evidence="2 3">
    <name type="scientific">Weissella cibaria</name>
    <dbReference type="NCBI Taxonomy" id="137591"/>
    <lineage>
        <taxon>Bacteria</taxon>
        <taxon>Bacillati</taxon>
        <taxon>Bacillota</taxon>
        <taxon>Bacilli</taxon>
        <taxon>Lactobacillales</taxon>
        <taxon>Lactobacillaceae</taxon>
        <taxon>Weissella</taxon>
    </lineage>
</organism>
<accession>A0A1X4JJB6</accession>
<dbReference type="EMBL" id="NDXJ01000015">
    <property type="protein sequence ID" value="OSP88842.1"/>
    <property type="molecule type" value="Genomic_DNA"/>
</dbReference>
<name>A0A1X4JJB6_9LACO</name>
<dbReference type="AlphaFoldDB" id="A0A1X4JJB6"/>
<comment type="caution">
    <text evidence="2">The sequence shown here is derived from an EMBL/GenBank/DDBJ whole genome shotgun (WGS) entry which is preliminary data.</text>
</comment>
<evidence type="ECO:0000313" key="3">
    <source>
        <dbReference type="Proteomes" id="UP000193588"/>
    </source>
</evidence>
<keyword evidence="1" id="KW-1133">Transmembrane helix</keyword>
<feature type="transmembrane region" description="Helical" evidence="1">
    <location>
        <begin position="97"/>
        <end position="116"/>
    </location>
</feature>
<keyword evidence="1" id="KW-0812">Transmembrane</keyword>
<keyword evidence="1" id="KW-0472">Membrane</keyword>
<evidence type="ECO:0000256" key="1">
    <source>
        <dbReference type="SAM" id="Phobius"/>
    </source>
</evidence>
<feature type="transmembrane region" description="Helical" evidence="1">
    <location>
        <begin position="73"/>
        <end position="91"/>
    </location>
</feature>
<proteinExistence type="predicted"/>
<gene>
    <name evidence="2" type="ORF">B9D04_09635</name>
</gene>
<dbReference type="Proteomes" id="UP000193588">
    <property type="component" value="Unassembled WGS sequence"/>
</dbReference>
<sequence length="121" mass="13550">MWNLVSRHGLSTVWALMAFVGGLQLLVSDLPDVFALQLFWDNGAFGFLGMTLGVVKLLAVVMHWRGLHHMSDLVGIFWFVYLGCVLCTTIPPMWFTAVLLLVMGMMIAVRQTLVLARKRGI</sequence>
<evidence type="ECO:0000313" key="2">
    <source>
        <dbReference type="EMBL" id="OSP88842.1"/>
    </source>
</evidence>
<feature type="transmembrane region" description="Helical" evidence="1">
    <location>
        <begin position="12"/>
        <end position="31"/>
    </location>
</feature>